<gene>
    <name evidence="1" type="ORF">PCAMFM013_S061g000002</name>
    <name evidence="2" type="ORF">PCAMFM013_S065g000001</name>
</gene>
<dbReference type="Proteomes" id="UP000053732">
    <property type="component" value="Unassembled WGS sequence"/>
</dbReference>
<evidence type="ECO:0000313" key="1">
    <source>
        <dbReference type="EMBL" id="CRL30828.1"/>
    </source>
</evidence>
<evidence type="ECO:0000313" key="3">
    <source>
        <dbReference type="Proteomes" id="UP000053732"/>
    </source>
</evidence>
<evidence type="ECO:0000313" key="2">
    <source>
        <dbReference type="EMBL" id="CRL30951.1"/>
    </source>
</evidence>
<reference evidence="2 3" key="1">
    <citation type="journal article" date="2014" name="Nat. Commun.">
        <title>Multiple recent horizontal transfers of a large genomic region in cheese making fungi.</title>
        <authorList>
            <person name="Cheeseman K."/>
            <person name="Ropars J."/>
            <person name="Renault P."/>
            <person name="Dupont J."/>
            <person name="Gouzy J."/>
            <person name="Branca A."/>
            <person name="Abraham A.L."/>
            <person name="Ceppi M."/>
            <person name="Conseiller E."/>
            <person name="Debuchy R."/>
            <person name="Malagnac F."/>
            <person name="Goarin A."/>
            <person name="Silar P."/>
            <person name="Lacoste S."/>
            <person name="Sallet E."/>
            <person name="Bensimon A."/>
            <person name="Giraud T."/>
            <person name="Brygoo Y."/>
        </authorList>
    </citation>
    <scope>NUCLEOTIDE SEQUENCE [LARGE SCALE GENOMIC DNA]</scope>
    <source>
        <strain evidence="3">FM 013</strain>
        <strain evidence="2">FM013</strain>
    </source>
</reference>
<dbReference type="AlphaFoldDB" id="A0A0G4PXQ8"/>
<keyword evidence="3" id="KW-1185">Reference proteome</keyword>
<dbReference type="EMBL" id="HG793198">
    <property type="protein sequence ID" value="CRL30951.1"/>
    <property type="molecule type" value="Genomic_DNA"/>
</dbReference>
<dbReference type="EMBL" id="HG793194">
    <property type="protein sequence ID" value="CRL30828.1"/>
    <property type="molecule type" value="Genomic_DNA"/>
</dbReference>
<name>A0A0G4PXQ8_PENC3</name>
<protein>
    <submittedName>
        <fullName evidence="2">Str. FM013</fullName>
    </submittedName>
</protein>
<sequence length="47" mass="5217">MLEVLSGFMAESRKGDHLVPSHSRADLRATSYESPTFTILPNPTPRC</sequence>
<proteinExistence type="predicted"/>
<organism evidence="2 3">
    <name type="scientific">Penicillium camemberti (strain FM 013)</name>
    <dbReference type="NCBI Taxonomy" id="1429867"/>
    <lineage>
        <taxon>Eukaryota</taxon>
        <taxon>Fungi</taxon>
        <taxon>Dikarya</taxon>
        <taxon>Ascomycota</taxon>
        <taxon>Pezizomycotina</taxon>
        <taxon>Eurotiomycetes</taxon>
        <taxon>Eurotiomycetidae</taxon>
        <taxon>Eurotiales</taxon>
        <taxon>Aspergillaceae</taxon>
        <taxon>Penicillium</taxon>
    </lineage>
</organism>
<accession>A0A0G4PXQ8</accession>